<dbReference type="RefSeq" id="WP_008682339.1">
    <property type="nucleotide sequence ID" value="NZ_ANOH01000279.1"/>
</dbReference>
<feature type="domain" description="Nitroreductase" evidence="9">
    <location>
        <begin position="8"/>
        <end position="169"/>
    </location>
</feature>
<comment type="caution">
    <text evidence="10">The sequence shown here is derived from an EMBL/GenBank/DDBJ whole genome shotgun (WGS) entry which is preliminary data.</text>
</comment>
<dbReference type="PIRSF" id="PIRSF000232">
    <property type="entry name" value="YdjA"/>
    <property type="match status" value="1"/>
</dbReference>
<evidence type="ECO:0000256" key="1">
    <source>
        <dbReference type="ARBA" id="ARBA00007118"/>
    </source>
</evidence>
<evidence type="ECO:0000256" key="5">
    <source>
        <dbReference type="ARBA" id="ARBA00023002"/>
    </source>
</evidence>
<dbReference type="PANTHER" id="PTHR43821:SF1">
    <property type="entry name" value="NAD(P)H NITROREDUCTASE YDJA-RELATED"/>
    <property type="match status" value="1"/>
</dbReference>
<comment type="cofactor">
    <cofactor evidence="8">
        <name>FMN</name>
        <dbReference type="ChEBI" id="CHEBI:58210"/>
    </cofactor>
    <text evidence="8">Binds 1 FMN per subunit.</text>
</comment>
<evidence type="ECO:0000313" key="11">
    <source>
        <dbReference type="Proteomes" id="UP000011885"/>
    </source>
</evidence>
<gene>
    <name evidence="10" type="ORF">RSSM_04162</name>
</gene>
<dbReference type="Proteomes" id="UP000011885">
    <property type="component" value="Unassembled WGS sequence"/>
</dbReference>
<feature type="binding site" description="in other chain" evidence="8">
    <location>
        <begin position="138"/>
        <end position="140"/>
    </location>
    <ligand>
        <name>FMN</name>
        <dbReference type="ChEBI" id="CHEBI:58210"/>
        <note>ligand shared between dimeric partners</note>
    </ligand>
</feature>
<name>M5TYV6_9BACT</name>
<dbReference type="GO" id="GO:0016491">
    <property type="term" value="F:oxidoreductase activity"/>
    <property type="evidence" value="ECO:0007669"/>
    <property type="project" value="UniProtKB-UniRule"/>
</dbReference>
<dbReference type="Pfam" id="PF00881">
    <property type="entry name" value="Nitroreductase"/>
    <property type="match status" value="1"/>
</dbReference>
<feature type="binding site" description="in other chain" evidence="8">
    <location>
        <begin position="11"/>
        <end position="13"/>
    </location>
    <ligand>
        <name>FMN</name>
        <dbReference type="ChEBI" id="CHEBI:58210"/>
        <note>ligand shared between dimeric partners</note>
    </ligand>
</feature>
<dbReference type="PATRIC" id="fig|1263870.3.peg.4408"/>
<keyword evidence="2 7" id="KW-0285">Flavoprotein</keyword>
<dbReference type="AlphaFoldDB" id="M5TYV6"/>
<dbReference type="CDD" id="cd02135">
    <property type="entry name" value="YdjA-like"/>
    <property type="match status" value="1"/>
</dbReference>
<evidence type="ECO:0000256" key="2">
    <source>
        <dbReference type="ARBA" id="ARBA00022630"/>
    </source>
</evidence>
<dbReference type="OrthoDB" id="9804207at2"/>
<dbReference type="EC" id="1.-.-.-" evidence="7"/>
<dbReference type="Gene3D" id="3.40.109.10">
    <property type="entry name" value="NADH Oxidase"/>
    <property type="match status" value="1"/>
</dbReference>
<reference evidence="10 11" key="1">
    <citation type="journal article" date="2013" name="Mar. Genomics">
        <title>Expression of sulfatases in Rhodopirellula baltica and the diversity of sulfatases in the genus Rhodopirellula.</title>
        <authorList>
            <person name="Wegner C.E."/>
            <person name="Richter-Heitmann T."/>
            <person name="Klindworth A."/>
            <person name="Klockow C."/>
            <person name="Richter M."/>
            <person name="Achstetter T."/>
            <person name="Glockner F.O."/>
            <person name="Harder J."/>
        </authorList>
    </citation>
    <scope>NUCLEOTIDE SEQUENCE [LARGE SCALE GENOMIC DNA]</scope>
    <source>
        <strain evidence="10 11">SM41</strain>
    </source>
</reference>
<dbReference type="InterPro" id="IPR029479">
    <property type="entry name" value="Nitroreductase"/>
</dbReference>
<keyword evidence="11" id="KW-1185">Reference proteome</keyword>
<keyword evidence="6 7" id="KW-0520">NAD</keyword>
<organism evidence="10 11">
    <name type="scientific">Rhodopirellula sallentina SM41</name>
    <dbReference type="NCBI Taxonomy" id="1263870"/>
    <lineage>
        <taxon>Bacteria</taxon>
        <taxon>Pseudomonadati</taxon>
        <taxon>Planctomycetota</taxon>
        <taxon>Planctomycetia</taxon>
        <taxon>Pirellulales</taxon>
        <taxon>Pirellulaceae</taxon>
        <taxon>Rhodopirellula</taxon>
    </lineage>
</organism>
<keyword evidence="4 7" id="KW-0521">NADP</keyword>
<dbReference type="InterPro" id="IPR000415">
    <property type="entry name" value="Nitroreductase-like"/>
</dbReference>
<evidence type="ECO:0000256" key="4">
    <source>
        <dbReference type="ARBA" id="ARBA00022857"/>
    </source>
</evidence>
<dbReference type="PANTHER" id="PTHR43821">
    <property type="entry name" value="NAD(P)H NITROREDUCTASE YDJA-RELATED"/>
    <property type="match status" value="1"/>
</dbReference>
<keyword evidence="3 7" id="KW-0288">FMN</keyword>
<keyword evidence="5 7" id="KW-0560">Oxidoreductase</keyword>
<dbReference type="InterPro" id="IPR052530">
    <property type="entry name" value="NAD(P)H_nitroreductase"/>
</dbReference>
<evidence type="ECO:0000313" key="10">
    <source>
        <dbReference type="EMBL" id="EMI54385.1"/>
    </source>
</evidence>
<evidence type="ECO:0000256" key="8">
    <source>
        <dbReference type="PIRSR" id="PIRSR000232-1"/>
    </source>
</evidence>
<evidence type="ECO:0000256" key="6">
    <source>
        <dbReference type="ARBA" id="ARBA00023027"/>
    </source>
</evidence>
<evidence type="ECO:0000256" key="3">
    <source>
        <dbReference type="ARBA" id="ARBA00022643"/>
    </source>
</evidence>
<proteinExistence type="inferred from homology"/>
<feature type="binding site" evidence="8">
    <location>
        <position position="42"/>
    </location>
    <ligand>
        <name>FMN</name>
        <dbReference type="ChEBI" id="CHEBI:58210"/>
        <note>ligand shared between dimeric partners</note>
    </ligand>
</feature>
<sequence>MSTLNQVIRDRRTIKPKHYSDRPVEDTVVEELLENANWAPTHGMTEPWRFVVYTGTAREKLANFMVETYRELTDETTFKPSKLDGMRVSATCAPVIIAIGMKRQTSGKISLVDELLAVGCAVQNLHLSATARGLGGFWSTNVVATSDAMRDYIGLESDDKALGLFYLGYPKGAWPEGNRASVAEKTQWHRE</sequence>
<evidence type="ECO:0000256" key="7">
    <source>
        <dbReference type="PIRNR" id="PIRNR000232"/>
    </source>
</evidence>
<dbReference type="SUPFAM" id="SSF55469">
    <property type="entry name" value="FMN-dependent nitroreductase-like"/>
    <property type="match status" value="1"/>
</dbReference>
<evidence type="ECO:0000259" key="9">
    <source>
        <dbReference type="Pfam" id="PF00881"/>
    </source>
</evidence>
<dbReference type="EMBL" id="ANOH01000279">
    <property type="protein sequence ID" value="EMI54385.1"/>
    <property type="molecule type" value="Genomic_DNA"/>
</dbReference>
<protein>
    <recommendedName>
        <fullName evidence="7">Putative NAD(P)H nitroreductase</fullName>
        <ecNumber evidence="7">1.-.-.-</ecNumber>
    </recommendedName>
</protein>
<dbReference type="InterPro" id="IPR026021">
    <property type="entry name" value="YdjA-like"/>
</dbReference>
<comment type="similarity">
    <text evidence="1 7">Belongs to the nitroreductase family.</text>
</comment>
<accession>M5TYV6</accession>